<dbReference type="CDD" id="cd05254">
    <property type="entry name" value="dTDP_HR_like_SDR_e"/>
    <property type="match status" value="1"/>
</dbReference>
<dbReference type="InterPro" id="IPR029903">
    <property type="entry name" value="RmlD-like-bd"/>
</dbReference>
<organism evidence="2 3">
    <name type="scientific">Vulcanisaeta distributa (strain DSM 14429 / JCM 11212 / NBRC 100878 / IC-017)</name>
    <dbReference type="NCBI Taxonomy" id="572478"/>
    <lineage>
        <taxon>Archaea</taxon>
        <taxon>Thermoproteota</taxon>
        <taxon>Thermoprotei</taxon>
        <taxon>Thermoproteales</taxon>
        <taxon>Thermoproteaceae</taxon>
        <taxon>Vulcanisaeta</taxon>
    </lineage>
</organism>
<evidence type="ECO:0000313" key="3">
    <source>
        <dbReference type="Proteomes" id="UP000006681"/>
    </source>
</evidence>
<dbReference type="AlphaFoldDB" id="E1QSV1"/>
<dbReference type="InterPro" id="IPR036291">
    <property type="entry name" value="NAD(P)-bd_dom_sf"/>
</dbReference>
<dbReference type="eggNOG" id="arCOG01367">
    <property type="taxonomic scope" value="Archaea"/>
</dbReference>
<dbReference type="GeneID" id="9752367"/>
<dbReference type="Proteomes" id="UP000006681">
    <property type="component" value="Chromosome"/>
</dbReference>
<name>E1QSV1_VULDI</name>
<dbReference type="STRING" id="572478.Vdis_1432"/>
<reference evidence="2 3" key="1">
    <citation type="journal article" date="2010" name="Stand. Genomic Sci.">
        <title>Complete genome sequence of Vulcanisaeta distributa type strain (IC-017).</title>
        <authorList>
            <person name="Mavromatis K."/>
            <person name="Sikorski J."/>
            <person name="Pabst E."/>
            <person name="Teshima H."/>
            <person name="Lapidus A."/>
            <person name="Lucas S."/>
            <person name="Nolan M."/>
            <person name="Glavina Del Rio T."/>
            <person name="Cheng J.F."/>
            <person name="Bruce D."/>
            <person name="Goodwin L."/>
            <person name="Pitluck S."/>
            <person name="Liolios K."/>
            <person name="Ivanova N."/>
            <person name="Mikhailova N."/>
            <person name="Pati A."/>
            <person name="Chen A."/>
            <person name="Palaniappan K."/>
            <person name="Land M."/>
            <person name="Hauser L."/>
            <person name="Chang Y.J."/>
            <person name="Jeffries C.D."/>
            <person name="Rohde M."/>
            <person name="Spring S."/>
            <person name="Goker M."/>
            <person name="Wirth R."/>
            <person name="Woyke T."/>
            <person name="Bristow J."/>
            <person name="Eisen J.A."/>
            <person name="Markowitz V."/>
            <person name="Hugenholtz P."/>
            <person name="Klenk H.P."/>
            <person name="Kyrpides N.C."/>
        </authorList>
    </citation>
    <scope>NUCLEOTIDE SEQUENCE [LARGE SCALE GENOMIC DNA]</scope>
    <source>
        <strain evidence="3">DSM 14429 / JCM 11212 / NBRC 100878 / IC-017</strain>
    </source>
</reference>
<dbReference type="SUPFAM" id="SSF51735">
    <property type="entry name" value="NAD(P)-binding Rossmann-fold domains"/>
    <property type="match status" value="1"/>
</dbReference>
<dbReference type="HOGENOM" id="CLU_045518_2_1_2"/>
<dbReference type="Gene3D" id="3.90.25.10">
    <property type="entry name" value="UDP-galactose 4-epimerase, domain 1"/>
    <property type="match status" value="1"/>
</dbReference>
<dbReference type="OrthoDB" id="4907at2157"/>
<dbReference type="EMBL" id="CP002100">
    <property type="protein sequence ID" value="ADN50818.1"/>
    <property type="molecule type" value="Genomic_DNA"/>
</dbReference>
<evidence type="ECO:0000313" key="2">
    <source>
        <dbReference type="EMBL" id="ADN50818.1"/>
    </source>
</evidence>
<sequence length="295" mass="32955">MIVLITGVSSSPGYKTAISLVNKYEVIGTYNEHPINIPGVTVVKADITRDSARLINDYKPDVVIHMAAIGNVDQCEEQLELCYRVNVVASRDLLTAAYRSGSAIYYLSTDYVFDGERGMYSEDDAPRPVNYYGLTKLMAEEITRALGGSIIRVAWIYGTGPGRANFGKTVVEKLMRGEVVTAITDQWSSPTLNTIIGEAFVKLLDMRFSGIIHVVGPRLSRYEFAKAIARHFGFNEELIKPIKLSDVNYKARRPRDSSLSNKRAIELLGIPLNDIDHALSIFRKELEIERSMVRT</sequence>
<dbReference type="KEGG" id="vdi:Vdis_1432"/>
<accession>E1QSV1</accession>
<feature type="domain" description="RmlD-like substrate binding" evidence="1">
    <location>
        <begin position="25"/>
        <end position="283"/>
    </location>
</feature>
<dbReference type="InterPro" id="IPR005913">
    <property type="entry name" value="dTDP_dehydrorham_reduct"/>
</dbReference>
<dbReference type="RefSeq" id="WP_013336543.1">
    <property type="nucleotide sequence ID" value="NC_014537.1"/>
</dbReference>
<dbReference type="PANTHER" id="PTHR10491">
    <property type="entry name" value="DTDP-4-DEHYDRORHAMNOSE REDUCTASE"/>
    <property type="match status" value="1"/>
</dbReference>
<dbReference type="PANTHER" id="PTHR10491:SF4">
    <property type="entry name" value="METHIONINE ADENOSYLTRANSFERASE 2 SUBUNIT BETA"/>
    <property type="match status" value="1"/>
</dbReference>
<reference evidence="3" key="2">
    <citation type="journal article" date="2010" name="Stand. Genomic Sci.">
        <title>Complete genome sequence of Vulcanisaeta distributa type strain (IC-017T).</title>
        <authorList>
            <person name="Mavromatis K."/>
            <person name="Sikorski J."/>
            <person name="Pabst E."/>
            <person name="Teshima H."/>
            <person name="Lapidus A."/>
            <person name="Lucas S."/>
            <person name="Nolan M."/>
            <person name="Glavina Del Rio T."/>
            <person name="Cheng J."/>
            <person name="Bruce D."/>
            <person name="Goodwin L."/>
            <person name="Pitluck S."/>
            <person name="Liolios K."/>
            <person name="Ivanova N."/>
            <person name="Mikhailova N."/>
            <person name="Pati A."/>
            <person name="Chen A."/>
            <person name="Palaniappan K."/>
            <person name="Land M."/>
            <person name="Hauser L."/>
            <person name="Chang Y."/>
            <person name="Jeffries C."/>
            <person name="Rohde M."/>
            <person name="Spring S."/>
            <person name="Goker M."/>
            <person name="Wirth R."/>
            <person name="Woyke T."/>
            <person name="Bristow J."/>
            <person name="Eisen J."/>
            <person name="Markowitz V."/>
            <person name="Hugenholtz P."/>
            <person name="Klenk H."/>
            <person name="Kyrpides N."/>
        </authorList>
    </citation>
    <scope>NUCLEOTIDE SEQUENCE [LARGE SCALE GENOMIC DNA]</scope>
    <source>
        <strain evidence="3">DSM 14429 / JCM 11212 / NBRC 100878 / IC-017</strain>
    </source>
</reference>
<evidence type="ECO:0000259" key="1">
    <source>
        <dbReference type="Pfam" id="PF04321"/>
    </source>
</evidence>
<keyword evidence="3" id="KW-1185">Reference proteome</keyword>
<dbReference type="Pfam" id="PF04321">
    <property type="entry name" value="RmlD_sub_bind"/>
    <property type="match status" value="1"/>
</dbReference>
<gene>
    <name evidence="2" type="ordered locus">Vdis_1432</name>
</gene>
<protein>
    <submittedName>
        <fullName evidence="2">dTDP-4-dehydrorhamnose reductase</fullName>
    </submittedName>
</protein>
<dbReference type="Gene3D" id="3.40.50.720">
    <property type="entry name" value="NAD(P)-binding Rossmann-like Domain"/>
    <property type="match status" value="1"/>
</dbReference>
<proteinExistence type="predicted"/>